<proteinExistence type="predicted"/>
<dbReference type="EMBL" id="VDFQ02000001">
    <property type="protein sequence ID" value="KAA1425012.1"/>
    <property type="molecule type" value="Genomic_DNA"/>
</dbReference>
<keyword evidence="1" id="KW-0732">Signal</keyword>
<evidence type="ECO:0000256" key="1">
    <source>
        <dbReference type="SAM" id="SignalP"/>
    </source>
</evidence>
<name>A0A5Q6S3P7_9ACTN</name>
<dbReference type="OrthoDB" id="5147475at2"/>
<evidence type="ECO:0000313" key="3">
    <source>
        <dbReference type="Proteomes" id="UP000307768"/>
    </source>
</evidence>
<feature type="chain" id="PRO_5024312453" evidence="1">
    <location>
        <begin position="26"/>
        <end position="261"/>
    </location>
</feature>
<dbReference type="AlphaFoldDB" id="A0A5Q6S3P7"/>
<comment type="caution">
    <text evidence="2">The sequence shown here is derived from an EMBL/GenBank/DDBJ whole genome shotgun (WGS) entry which is preliminary data.</text>
</comment>
<evidence type="ECO:0000313" key="2">
    <source>
        <dbReference type="EMBL" id="KAA1425012.1"/>
    </source>
</evidence>
<sequence length="261" mass="26521">MRKTIMAALAVGVLGTIALTGTADAATTGAAQPAGTTFLGKGSVQTALGMNNAALQKAVDSNALTFSSKQDVSQALSQAGTQAGTQTATQSVSQDVSCTLNSNKIQFHRDGTREGVATGTREGTRAGERDGVVNGTVASSIVWDARKTGQWTGFWLSAPVVTGTTMGENEFGTDYSFGDYAFGDYAFGAVAYGDWTGTPTENPSVCLGGNPNVTDVENVITEGAITDGAITDGAITDGAISNVGDLVYGATTLLVNGKPIV</sequence>
<reference evidence="2 3" key="1">
    <citation type="submission" date="2019-09" db="EMBL/GenBank/DDBJ databases">
        <title>Mumia zhuanghuii sp. nov. isolated from the intestinal contents of plateau pika (Ochotona curzoniae) in the Qinghai-Tibet plateau of China.</title>
        <authorList>
            <person name="Tian Z."/>
        </authorList>
    </citation>
    <scope>NUCLEOTIDE SEQUENCE [LARGE SCALE GENOMIC DNA]</scope>
    <source>
        <strain evidence="3">350</strain>
    </source>
</reference>
<accession>A0A5Q6S3P7</accession>
<protein>
    <submittedName>
        <fullName evidence="2">Uncharacterized protein</fullName>
    </submittedName>
</protein>
<organism evidence="2 3">
    <name type="scientific">Mumia zhuanghuii</name>
    <dbReference type="NCBI Taxonomy" id="2585211"/>
    <lineage>
        <taxon>Bacteria</taxon>
        <taxon>Bacillati</taxon>
        <taxon>Actinomycetota</taxon>
        <taxon>Actinomycetes</taxon>
        <taxon>Propionibacteriales</taxon>
        <taxon>Nocardioidaceae</taxon>
        <taxon>Mumia</taxon>
    </lineage>
</organism>
<gene>
    <name evidence="2" type="ORF">FE697_003720</name>
</gene>
<dbReference type="RefSeq" id="WP_149768186.1">
    <property type="nucleotide sequence ID" value="NZ_VDFQ02000001.1"/>
</dbReference>
<feature type="signal peptide" evidence="1">
    <location>
        <begin position="1"/>
        <end position="25"/>
    </location>
</feature>
<dbReference type="Proteomes" id="UP000307768">
    <property type="component" value="Unassembled WGS sequence"/>
</dbReference>